<dbReference type="SUPFAM" id="SSF140804">
    <property type="entry name" value="YidB-like"/>
    <property type="match status" value="1"/>
</dbReference>
<evidence type="ECO:0000313" key="1">
    <source>
        <dbReference type="EMBL" id="MEC4723031.1"/>
    </source>
</evidence>
<comment type="caution">
    <text evidence="1">The sequence shown here is derived from an EMBL/GenBank/DDBJ whole genome shotgun (WGS) entry which is preliminary data.</text>
</comment>
<dbReference type="EMBL" id="JAWIIV010000042">
    <property type="protein sequence ID" value="MEC4723031.1"/>
    <property type="molecule type" value="Genomic_DNA"/>
</dbReference>
<protein>
    <submittedName>
        <fullName evidence="1">YidB family protein</fullName>
    </submittedName>
</protein>
<dbReference type="Proteomes" id="UP001352263">
    <property type="component" value="Unassembled WGS sequence"/>
</dbReference>
<gene>
    <name evidence="1" type="ORF">RY831_28120</name>
</gene>
<dbReference type="InterPro" id="IPR027405">
    <property type="entry name" value="YidB-like"/>
</dbReference>
<dbReference type="Pfam" id="PF20159">
    <property type="entry name" value="YidB"/>
    <property type="match status" value="1"/>
</dbReference>
<sequence>MGLLDKAFDMLGDNHLPLMDSRTRLLQAALALIANNGQTGGLHGLVEKFQEAGMGNVIRSWIGSGPNVALTTTQMEQVLGEGHLQQIAEETGYTEHEAAEHLSEMLPDLIDQLTPSGQVPQGGVGNMSALLDHFMGGYH</sequence>
<proteinExistence type="predicted"/>
<organism evidence="1 2">
    <name type="scientific">Noviherbaspirillum album</name>
    <dbReference type="NCBI Taxonomy" id="3080276"/>
    <lineage>
        <taxon>Bacteria</taxon>
        <taxon>Pseudomonadati</taxon>
        <taxon>Pseudomonadota</taxon>
        <taxon>Betaproteobacteria</taxon>
        <taxon>Burkholderiales</taxon>
        <taxon>Oxalobacteraceae</taxon>
        <taxon>Noviherbaspirillum</taxon>
    </lineage>
</organism>
<accession>A0ABU6JH94</accession>
<evidence type="ECO:0000313" key="2">
    <source>
        <dbReference type="Proteomes" id="UP001352263"/>
    </source>
</evidence>
<reference evidence="1 2" key="1">
    <citation type="submission" date="2023-10" db="EMBL/GenBank/DDBJ databases">
        <title>Noviherbaspirillum sp. CPCC 100848 genome assembly.</title>
        <authorList>
            <person name="Li X.Y."/>
            <person name="Fang X.M."/>
        </authorList>
    </citation>
    <scope>NUCLEOTIDE SEQUENCE [LARGE SCALE GENOMIC DNA]</scope>
    <source>
        <strain evidence="1 2">CPCC 100848</strain>
    </source>
</reference>
<dbReference type="RefSeq" id="WP_326509655.1">
    <property type="nucleotide sequence ID" value="NZ_JAWIIV010000042.1"/>
</dbReference>
<dbReference type="InterPro" id="IPR045372">
    <property type="entry name" value="YidB"/>
</dbReference>
<dbReference type="Gene3D" id="1.10.10.690">
    <property type="entry name" value="YidB-like"/>
    <property type="match status" value="1"/>
</dbReference>
<name>A0ABU6JH94_9BURK</name>
<keyword evidence="2" id="KW-1185">Reference proteome</keyword>